<gene>
    <name evidence="2" type="ORF">OKIOD_LOCUS1680</name>
</gene>
<name>A0ABN7RRZ6_OIKDI</name>
<sequence>MPKPDIKEAQLSMQMQIKGYKIFIAMFLFGVVHALNLWEFKILIQTEEELIRLGILPPFETENNEDS</sequence>
<organism evidence="2 3">
    <name type="scientific">Oikopleura dioica</name>
    <name type="common">Tunicate</name>
    <dbReference type="NCBI Taxonomy" id="34765"/>
    <lineage>
        <taxon>Eukaryota</taxon>
        <taxon>Metazoa</taxon>
        <taxon>Chordata</taxon>
        <taxon>Tunicata</taxon>
        <taxon>Appendicularia</taxon>
        <taxon>Copelata</taxon>
        <taxon>Oikopleuridae</taxon>
        <taxon>Oikopleura</taxon>
    </lineage>
</organism>
<evidence type="ECO:0000313" key="2">
    <source>
        <dbReference type="EMBL" id="CAG5082420.1"/>
    </source>
</evidence>
<protein>
    <submittedName>
        <fullName evidence="2">Oidioi.mRNA.OKI2018_I69.PAR.g10122.t1.cds</fullName>
    </submittedName>
</protein>
<proteinExistence type="predicted"/>
<reference evidence="2 3" key="1">
    <citation type="submission" date="2021-04" db="EMBL/GenBank/DDBJ databases">
        <authorList>
            <person name="Bliznina A."/>
        </authorList>
    </citation>
    <scope>NUCLEOTIDE SEQUENCE [LARGE SCALE GENOMIC DNA]</scope>
</reference>
<keyword evidence="1" id="KW-0472">Membrane</keyword>
<evidence type="ECO:0000313" key="3">
    <source>
        <dbReference type="Proteomes" id="UP001158576"/>
    </source>
</evidence>
<keyword evidence="1" id="KW-0812">Transmembrane</keyword>
<accession>A0ABN7RRZ6</accession>
<keyword evidence="1" id="KW-1133">Transmembrane helix</keyword>
<dbReference type="Proteomes" id="UP001158576">
    <property type="component" value="Chromosome PAR"/>
</dbReference>
<keyword evidence="3" id="KW-1185">Reference proteome</keyword>
<feature type="transmembrane region" description="Helical" evidence="1">
    <location>
        <begin position="20"/>
        <end position="38"/>
    </location>
</feature>
<evidence type="ECO:0000256" key="1">
    <source>
        <dbReference type="SAM" id="Phobius"/>
    </source>
</evidence>
<dbReference type="EMBL" id="OU015568">
    <property type="protein sequence ID" value="CAG5082420.1"/>
    <property type="molecule type" value="Genomic_DNA"/>
</dbReference>